<evidence type="ECO:0000256" key="7">
    <source>
        <dbReference type="ARBA" id="ARBA00023033"/>
    </source>
</evidence>
<comment type="cofactor">
    <cofactor evidence="1 8">
        <name>heme</name>
        <dbReference type="ChEBI" id="CHEBI:30413"/>
    </cofactor>
</comment>
<feature type="binding site" description="axial binding residue" evidence="8">
    <location>
        <position position="234"/>
    </location>
    <ligand>
        <name>heme</name>
        <dbReference type="ChEBI" id="CHEBI:30413"/>
    </ligand>
    <ligandPart>
        <name>Fe</name>
        <dbReference type="ChEBI" id="CHEBI:18248"/>
    </ligandPart>
</feature>
<dbReference type="GO" id="GO:0016705">
    <property type="term" value="F:oxidoreductase activity, acting on paired donors, with incorporation or reduction of molecular oxygen"/>
    <property type="evidence" value="ECO:0007669"/>
    <property type="project" value="InterPro"/>
</dbReference>
<evidence type="ECO:0000313" key="11">
    <source>
        <dbReference type="Proteomes" id="UP000194236"/>
    </source>
</evidence>
<dbReference type="PRINTS" id="PR00463">
    <property type="entry name" value="EP450I"/>
</dbReference>
<keyword evidence="3 8" id="KW-0349">Heme</keyword>
<proteinExistence type="inferred from homology"/>
<name>A0A1Y3BHP8_EURMA</name>
<keyword evidence="5 9" id="KW-0560">Oxidoreductase</keyword>
<dbReference type="OrthoDB" id="3945418at2759"/>
<organism evidence="10 11">
    <name type="scientific">Euroglyphus maynei</name>
    <name type="common">Mayne's house dust mite</name>
    <dbReference type="NCBI Taxonomy" id="6958"/>
    <lineage>
        <taxon>Eukaryota</taxon>
        <taxon>Metazoa</taxon>
        <taxon>Ecdysozoa</taxon>
        <taxon>Arthropoda</taxon>
        <taxon>Chelicerata</taxon>
        <taxon>Arachnida</taxon>
        <taxon>Acari</taxon>
        <taxon>Acariformes</taxon>
        <taxon>Sarcoptiformes</taxon>
        <taxon>Astigmata</taxon>
        <taxon>Psoroptidia</taxon>
        <taxon>Analgoidea</taxon>
        <taxon>Pyroglyphidae</taxon>
        <taxon>Pyroglyphinae</taxon>
        <taxon>Euroglyphus</taxon>
    </lineage>
</organism>
<dbReference type="Pfam" id="PF00067">
    <property type="entry name" value="p450"/>
    <property type="match status" value="1"/>
</dbReference>
<dbReference type="GO" id="GO:0020037">
    <property type="term" value="F:heme binding"/>
    <property type="evidence" value="ECO:0007669"/>
    <property type="project" value="InterPro"/>
</dbReference>
<protein>
    <submittedName>
        <fullName evidence="10">Cytochrome P450-like protein</fullName>
    </submittedName>
</protein>
<keyword evidence="6 8" id="KW-0408">Iron</keyword>
<sequence>KSDAEILIESTKLLFNTFNELYYRYPWWKYFRTNAYNDLERAETMIYDIASKHVQKAMDDQMNEISDRQTVLQTLLKTKQLSNEEIKLTIIDFIIGGIFTVSNTFAYLFYHLASNPHVQDELYNEIQSVKNDDDSFSSKHLAKMPYLKACVQECFRLNCPVPGIMRVTTKPTILSGYEIPANTIVFSHLMATCRLPEYFQNPDQFRPERWLDPLAKNMIHPFSLLPFGYGNRMCLGKRFSETEIYLSVAWLIQSFQLDLIQKQQQQSELELKHAF</sequence>
<evidence type="ECO:0000256" key="3">
    <source>
        <dbReference type="ARBA" id="ARBA00022617"/>
    </source>
</evidence>
<evidence type="ECO:0000256" key="1">
    <source>
        <dbReference type="ARBA" id="ARBA00001971"/>
    </source>
</evidence>
<gene>
    <name evidence="10" type="ORF">BLA29_008384</name>
</gene>
<dbReference type="InterPro" id="IPR017972">
    <property type="entry name" value="Cyt_P450_CS"/>
</dbReference>
<dbReference type="PANTHER" id="PTHR24279:SF120">
    <property type="entry name" value="CYTOCHROME P450"/>
    <property type="match status" value="1"/>
</dbReference>
<dbReference type="EMBL" id="MUJZ01018106">
    <property type="protein sequence ID" value="OTF80460.1"/>
    <property type="molecule type" value="Genomic_DNA"/>
</dbReference>
<feature type="non-terminal residue" evidence="10">
    <location>
        <position position="1"/>
    </location>
</feature>
<evidence type="ECO:0000256" key="8">
    <source>
        <dbReference type="PIRSR" id="PIRSR602401-1"/>
    </source>
</evidence>
<evidence type="ECO:0000256" key="6">
    <source>
        <dbReference type="ARBA" id="ARBA00023004"/>
    </source>
</evidence>
<dbReference type="SUPFAM" id="SSF48264">
    <property type="entry name" value="Cytochrome P450"/>
    <property type="match status" value="1"/>
</dbReference>
<dbReference type="AlphaFoldDB" id="A0A1Y3BHP8"/>
<dbReference type="InterPro" id="IPR002401">
    <property type="entry name" value="Cyt_P450_E_grp-I"/>
</dbReference>
<dbReference type="GO" id="GO:0004497">
    <property type="term" value="F:monooxygenase activity"/>
    <property type="evidence" value="ECO:0007669"/>
    <property type="project" value="UniProtKB-KW"/>
</dbReference>
<evidence type="ECO:0000256" key="2">
    <source>
        <dbReference type="ARBA" id="ARBA00010617"/>
    </source>
</evidence>
<evidence type="ECO:0000256" key="4">
    <source>
        <dbReference type="ARBA" id="ARBA00022723"/>
    </source>
</evidence>
<evidence type="ECO:0000256" key="9">
    <source>
        <dbReference type="RuleBase" id="RU000461"/>
    </source>
</evidence>
<comment type="similarity">
    <text evidence="2 9">Belongs to the cytochrome P450 family.</text>
</comment>
<keyword evidence="11" id="KW-1185">Reference proteome</keyword>
<accession>A0A1Y3BHP8</accession>
<dbReference type="InterPro" id="IPR001128">
    <property type="entry name" value="Cyt_P450"/>
</dbReference>
<dbReference type="PROSITE" id="PS00086">
    <property type="entry name" value="CYTOCHROME_P450"/>
    <property type="match status" value="1"/>
</dbReference>
<dbReference type="InterPro" id="IPR050479">
    <property type="entry name" value="CYP11_CYP27_families"/>
</dbReference>
<evidence type="ECO:0000256" key="5">
    <source>
        <dbReference type="ARBA" id="ARBA00023002"/>
    </source>
</evidence>
<evidence type="ECO:0000313" key="10">
    <source>
        <dbReference type="EMBL" id="OTF80460.1"/>
    </source>
</evidence>
<dbReference type="Proteomes" id="UP000194236">
    <property type="component" value="Unassembled WGS sequence"/>
</dbReference>
<keyword evidence="4 8" id="KW-0479">Metal-binding</keyword>
<keyword evidence="7 9" id="KW-0503">Monooxygenase</keyword>
<dbReference type="PANTHER" id="PTHR24279">
    <property type="entry name" value="CYTOCHROME P450"/>
    <property type="match status" value="1"/>
</dbReference>
<dbReference type="Gene3D" id="1.10.630.10">
    <property type="entry name" value="Cytochrome P450"/>
    <property type="match status" value="1"/>
</dbReference>
<dbReference type="GO" id="GO:0005506">
    <property type="term" value="F:iron ion binding"/>
    <property type="evidence" value="ECO:0007669"/>
    <property type="project" value="InterPro"/>
</dbReference>
<comment type="caution">
    <text evidence="10">The sequence shown here is derived from an EMBL/GenBank/DDBJ whole genome shotgun (WGS) entry which is preliminary data.</text>
</comment>
<feature type="non-terminal residue" evidence="10">
    <location>
        <position position="275"/>
    </location>
</feature>
<dbReference type="PRINTS" id="PR00385">
    <property type="entry name" value="P450"/>
</dbReference>
<dbReference type="InterPro" id="IPR036396">
    <property type="entry name" value="Cyt_P450_sf"/>
</dbReference>
<reference evidence="10 11" key="1">
    <citation type="submission" date="2017-03" db="EMBL/GenBank/DDBJ databases">
        <title>Genome Survey of Euroglyphus maynei.</title>
        <authorList>
            <person name="Arlian L.G."/>
            <person name="Morgan M.S."/>
            <person name="Rider S.D."/>
        </authorList>
    </citation>
    <scope>NUCLEOTIDE SEQUENCE [LARGE SCALE GENOMIC DNA]</scope>
    <source>
        <strain evidence="10">Arlian Lab</strain>
        <tissue evidence="10">Whole body</tissue>
    </source>
</reference>